<dbReference type="Gene3D" id="3.40.50.150">
    <property type="entry name" value="Vaccinia Virus protein VP39"/>
    <property type="match status" value="1"/>
</dbReference>
<name>A0A285E8Q6_9ACTN</name>
<keyword evidence="2 5" id="KW-0808">Transferase</keyword>
<dbReference type="Proteomes" id="UP000219514">
    <property type="component" value="Unassembled WGS sequence"/>
</dbReference>
<evidence type="ECO:0000256" key="1">
    <source>
        <dbReference type="ARBA" id="ARBA00022603"/>
    </source>
</evidence>
<keyword evidence="3" id="KW-0949">S-adenosyl-L-methionine</keyword>
<dbReference type="SUPFAM" id="SSF53335">
    <property type="entry name" value="S-adenosyl-L-methionine-dependent methyltransferases"/>
    <property type="match status" value="1"/>
</dbReference>
<dbReference type="GO" id="GO:0010420">
    <property type="term" value="F:polyprenyldihydroxybenzoate methyltransferase activity"/>
    <property type="evidence" value="ECO:0007669"/>
    <property type="project" value="TreeGrafter"/>
</dbReference>
<protein>
    <submittedName>
        <fullName evidence="5">2-polyprenyl-6-hydroxyphenyl methylase / 3-demethylubiquinone-9 3-methyltransferase</fullName>
    </submittedName>
</protein>
<accession>A0A285E8Q6</accession>
<keyword evidence="1 5" id="KW-0489">Methyltransferase</keyword>
<organism evidence="5 6">
    <name type="scientific">Geodermatophilus sabuli</name>
    <dbReference type="NCBI Taxonomy" id="1564158"/>
    <lineage>
        <taxon>Bacteria</taxon>
        <taxon>Bacillati</taxon>
        <taxon>Actinomycetota</taxon>
        <taxon>Actinomycetes</taxon>
        <taxon>Geodermatophilales</taxon>
        <taxon>Geodermatophilaceae</taxon>
        <taxon>Geodermatophilus</taxon>
    </lineage>
</organism>
<dbReference type="GO" id="GO:0032259">
    <property type="term" value="P:methylation"/>
    <property type="evidence" value="ECO:0007669"/>
    <property type="project" value="UniProtKB-KW"/>
</dbReference>
<feature type="domain" description="Methyltransferase type 11" evidence="4">
    <location>
        <begin position="51"/>
        <end position="140"/>
    </location>
</feature>
<dbReference type="OrthoDB" id="9805171at2"/>
<dbReference type="AlphaFoldDB" id="A0A285E8Q6"/>
<keyword evidence="6" id="KW-1185">Reference proteome</keyword>
<evidence type="ECO:0000313" key="5">
    <source>
        <dbReference type="EMBL" id="SNX95405.1"/>
    </source>
</evidence>
<dbReference type="Pfam" id="PF08241">
    <property type="entry name" value="Methyltransf_11"/>
    <property type="match status" value="1"/>
</dbReference>
<dbReference type="PANTHER" id="PTHR43464:SF19">
    <property type="entry name" value="UBIQUINONE BIOSYNTHESIS O-METHYLTRANSFERASE, MITOCHONDRIAL"/>
    <property type="match status" value="1"/>
</dbReference>
<sequence>MSGLPRNDPRQYDELADQWWDVSGGFAALHWLAASRAEHIPPAAAPGAVLVDLACGGGLMAPHAARLGYAHVGVDLGRRGLESAREHGVLAVQASVYAVPLADGCADVVVAGEILEHVEDDVAVLAECARLLRPGGTLVIDALAATRVGRFLMVTVAERLPGGPPPGLHDPALFVDRRRLLAEADRLGLDLRLVGLRPSMREAIAWRLGRRRSVRMKPTRSTAVVFAGYGRKR</sequence>
<dbReference type="InterPro" id="IPR029063">
    <property type="entry name" value="SAM-dependent_MTases_sf"/>
</dbReference>
<dbReference type="InterPro" id="IPR013216">
    <property type="entry name" value="Methyltransf_11"/>
</dbReference>
<evidence type="ECO:0000313" key="6">
    <source>
        <dbReference type="Proteomes" id="UP000219514"/>
    </source>
</evidence>
<reference evidence="5" key="1">
    <citation type="submission" date="2017-09" db="EMBL/GenBank/DDBJ databases">
        <authorList>
            <person name="Ehlers B."/>
            <person name="Leendertz F.H."/>
        </authorList>
    </citation>
    <scope>NUCLEOTIDE SEQUENCE [LARGE SCALE GENOMIC DNA]</scope>
    <source>
        <strain evidence="5">DSM 46844</strain>
    </source>
</reference>
<evidence type="ECO:0000259" key="4">
    <source>
        <dbReference type="Pfam" id="PF08241"/>
    </source>
</evidence>
<proteinExistence type="predicted"/>
<dbReference type="EMBL" id="OBDO01000002">
    <property type="protein sequence ID" value="SNX95405.1"/>
    <property type="molecule type" value="Genomic_DNA"/>
</dbReference>
<evidence type="ECO:0000256" key="3">
    <source>
        <dbReference type="ARBA" id="ARBA00022691"/>
    </source>
</evidence>
<evidence type="ECO:0000256" key="2">
    <source>
        <dbReference type="ARBA" id="ARBA00022679"/>
    </source>
</evidence>
<gene>
    <name evidence="5" type="ORF">SAMN06893097_102100</name>
</gene>
<dbReference type="CDD" id="cd02440">
    <property type="entry name" value="AdoMet_MTases"/>
    <property type="match status" value="1"/>
</dbReference>
<dbReference type="RefSeq" id="WP_097205340.1">
    <property type="nucleotide sequence ID" value="NZ_JACHXB010000003.1"/>
</dbReference>
<dbReference type="PANTHER" id="PTHR43464">
    <property type="entry name" value="METHYLTRANSFERASE"/>
    <property type="match status" value="1"/>
</dbReference>
<keyword evidence="5" id="KW-0830">Ubiquinone</keyword>